<organism evidence="1 2">
    <name type="scientific">Tulasnella calospora MUT 4182</name>
    <dbReference type="NCBI Taxonomy" id="1051891"/>
    <lineage>
        <taxon>Eukaryota</taxon>
        <taxon>Fungi</taxon>
        <taxon>Dikarya</taxon>
        <taxon>Basidiomycota</taxon>
        <taxon>Agaricomycotina</taxon>
        <taxon>Agaricomycetes</taxon>
        <taxon>Cantharellales</taxon>
        <taxon>Tulasnellaceae</taxon>
        <taxon>Tulasnella</taxon>
    </lineage>
</organism>
<sequence length="190" mass="21549">MLRFAKTRLRGRALRWYARLDQAIKKDWDLFVQALFDQYPLVEAPDDGAIATPIWSATTFSPSLSTITFPANPEPNLNTARRSPAIPCQYDASSGGQQIGVLRVVTEEAIHLPQYVWWGYTAEKINGHKLHSFYEHPKMATLNRHEALIVSFIPSSAPHQIGCRNSKADFSTLTMHYNPDPSVEHVIFRE</sequence>
<evidence type="ECO:0000313" key="1">
    <source>
        <dbReference type="EMBL" id="KIO18921.1"/>
    </source>
</evidence>
<protein>
    <recommendedName>
        <fullName evidence="3">Retrotransposon gag domain-containing protein</fullName>
    </recommendedName>
</protein>
<dbReference type="OrthoDB" id="3256695at2759"/>
<name>A0A0C3Q5M0_9AGAM</name>
<reference evidence="2" key="2">
    <citation type="submission" date="2015-01" db="EMBL/GenBank/DDBJ databases">
        <title>Evolutionary Origins and Diversification of the Mycorrhizal Mutualists.</title>
        <authorList>
            <consortium name="DOE Joint Genome Institute"/>
            <consortium name="Mycorrhizal Genomics Consortium"/>
            <person name="Kohler A."/>
            <person name="Kuo A."/>
            <person name="Nagy L.G."/>
            <person name="Floudas D."/>
            <person name="Copeland A."/>
            <person name="Barry K.W."/>
            <person name="Cichocki N."/>
            <person name="Veneault-Fourrey C."/>
            <person name="LaButti K."/>
            <person name="Lindquist E.A."/>
            <person name="Lipzen A."/>
            <person name="Lundell T."/>
            <person name="Morin E."/>
            <person name="Murat C."/>
            <person name="Riley R."/>
            <person name="Ohm R."/>
            <person name="Sun H."/>
            <person name="Tunlid A."/>
            <person name="Henrissat B."/>
            <person name="Grigoriev I.V."/>
            <person name="Hibbett D.S."/>
            <person name="Martin F."/>
        </authorList>
    </citation>
    <scope>NUCLEOTIDE SEQUENCE [LARGE SCALE GENOMIC DNA]</scope>
    <source>
        <strain evidence="2">MUT 4182</strain>
    </source>
</reference>
<dbReference type="HOGENOM" id="CLU_051902_1_0_1"/>
<keyword evidence="2" id="KW-1185">Reference proteome</keyword>
<dbReference type="AlphaFoldDB" id="A0A0C3Q5M0"/>
<gene>
    <name evidence="1" type="ORF">M407DRAFT_31429</name>
</gene>
<reference evidence="1 2" key="1">
    <citation type="submission" date="2014-04" db="EMBL/GenBank/DDBJ databases">
        <authorList>
            <consortium name="DOE Joint Genome Institute"/>
            <person name="Kuo A."/>
            <person name="Girlanda M."/>
            <person name="Perotto S."/>
            <person name="Kohler A."/>
            <person name="Nagy L.G."/>
            <person name="Floudas D."/>
            <person name="Copeland A."/>
            <person name="Barry K.W."/>
            <person name="Cichocki N."/>
            <person name="Veneault-Fourrey C."/>
            <person name="LaButti K."/>
            <person name="Lindquist E.A."/>
            <person name="Lipzen A."/>
            <person name="Lundell T."/>
            <person name="Morin E."/>
            <person name="Murat C."/>
            <person name="Sun H."/>
            <person name="Tunlid A."/>
            <person name="Henrissat B."/>
            <person name="Grigoriev I.V."/>
            <person name="Hibbett D.S."/>
            <person name="Martin F."/>
            <person name="Nordberg H.P."/>
            <person name="Cantor M.N."/>
            <person name="Hua S.X."/>
        </authorList>
    </citation>
    <scope>NUCLEOTIDE SEQUENCE [LARGE SCALE GENOMIC DNA]</scope>
    <source>
        <strain evidence="1 2">MUT 4182</strain>
    </source>
</reference>
<evidence type="ECO:0000313" key="2">
    <source>
        <dbReference type="Proteomes" id="UP000054248"/>
    </source>
</evidence>
<evidence type="ECO:0008006" key="3">
    <source>
        <dbReference type="Google" id="ProtNLM"/>
    </source>
</evidence>
<accession>A0A0C3Q5M0</accession>
<dbReference type="Proteomes" id="UP000054248">
    <property type="component" value="Unassembled WGS sequence"/>
</dbReference>
<proteinExistence type="predicted"/>
<dbReference type="EMBL" id="KN823251">
    <property type="protein sequence ID" value="KIO18921.1"/>
    <property type="molecule type" value="Genomic_DNA"/>
</dbReference>